<evidence type="ECO:0000256" key="6">
    <source>
        <dbReference type="ARBA" id="ARBA00023136"/>
    </source>
</evidence>
<gene>
    <name evidence="9" type="ORF">SAMN04488494_2229</name>
</gene>
<dbReference type="Proteomes" id="UP000184280">
    <property type="component" value="Unassembled WGS sequence"/>
</dbReference>
<sequence>MTKSIHTSAKINWISALQGMAIVLVVMNHVRLYDASIGDDYAFVHRIRDVFQPFFMATFFFISGMLLYYTRMSSEWRTFQLYKDKTARLIVPLLFCTVLGCASQAVFNGVVKHPKVIGIDTLLYALLDYDTTPWPHRWYLVSLVWIMALYPCYRYISDRGVKAEVMAVAATIAVYLVDFTDWVDTNWCYAFTLNKHLPFFLLGIITYKYRLFRYLRSALAMCTCWAAYCTMYMLTPHGEPWWLLMSVVGVMAMISTSMIIADRIPQALSSIRNYVFPIYLFGIAFQAFVELILWRRLGCPDGYVYVFYVLNILAGLYLPILMSRVIERIPYRWIRRCFGLNA</sequence>
<evidence type="ECO:0000313" key="9">
    <source>
        <dbReference type="EMBL" id="SHM58648.1"/>
    </source>
</evidence>
<organism evidence="9 10">
    <name type="scientific">Xylanibacter ruminicola</name>
    <name type="common">Prevotella ruminicola</name>
    <dbReference type="NCBI Taxonomy" id="839"/>
    <lineage>
        <taxon>Bacteria</taxon>
        <taxon>Pseudomonadati</taxon>
        <taxon>Bacteroidota</taxon>
        <taxon>Bacteroidia</taxon>
        <taxon>Bacteroidales</taxon>
        <taxon>Prevotellaceae</taxon>
        <taxon>Xylanibacter</taxon>
    </lineage>
</organism>
<dbReference type="PANTHER" id="PTHR40074:SF2">
    <property type="entry name" value="O-ACETYLTRANSFERASE WECH"/>
    <property type="match status" value="1"/>
</dbReference>
<evidence type="ECO:0000256" key="1">
    <source>
        <dbReference type="ARBA" id="ARBA00004651"/>
    </source>
</evidence>
<evidence type="ECO:0000256" key="2">
    <source>
        <dbReference type="ARBA" id="ARBA00007400"/>
    </source>
</evidence>
<dbReference type="RefSeq" id="WP_073045527.1">
    <property type="nucleotide sequence ID" value="NZ_FOLF01000013.1"/>
</dbReference>
<feature type="transmembrane region" description="Helical" evidence="7">
    <location>
        <begin position="50"/>
        <end position="69"/>
    </location>
</feature>
<dbReference type="GO" id="GO:0005886">
    <property type="term" value="C:plasma membrane"/>
    <property type="evidence" value="ECO:0007669"/>
    <property type="project" value="UniProtKB-SubCell"/>
</dbReference>
<dbReference type="EMBL" id="FRCJ01000004">
    <property type="protein sequence ID" value="SHM58648.1"/>
    <property type="molecule type" value="Genomic_DNA"/>
</dbReference>
<dbReference type="GO" id="GO:0016787">
    <property type="term" value="F:hydrolase activity"/>
    <property type="evidence" value="ECO:0007669"/>
    <property type="project" value="UniProtKB-KW"/>
</dbReference>
<keyword evidence="5 7" id="KW-1133">Transmembrane helix</keyword>
<dbReference type="OrthoDB" id="9816048at2"/>
<dbReference type="InterPro" id="IPR002656">
    <property type="entry name" value="Acyl_transf_3_dom"/>
</dbReference>
<feature type="transmembrane region" description="Helical" evidence="7">
    <location>
        <begin position="241"/>
        <end position="261"/>
    </location>
</feature>
<feature type="transmembrane region" description="Helical" evidence="7">
    <location>
        <begin position="136"/>
        <end position="153"/>
    </location>
</feature>
<keyword evidence="6 7" id="KW-0472">Membrane</keyword>
<keyword evidence="9" id="KW-0808">Transferase</keyword>
<comment type="subcellular location">
    <subcellularLocation>
        <location evidence="1">Cell membrane</location>
        <topology evidence="1">Multi-pass membrane protein</topology>
    </subcellularLocation>
</comment>
<feature type="transmembrane region" description="Helical" evidence="7">
    <location>
        <begin position="12"/>
        <end position="30"/>
    </location>
</feature>
<keyword evidence="4 7" id="KW-0812">Transmembrane</keyword>
<accession>A0A1M7K092</accession>
<proteinExistence type="inferred from homology"/>
<dbReference type="GO" id="GO:0016413">
    <property type="term" value="F:O-acetyltransferase activity"/>
    <property type="evidence" value="ECO:0007669"/>
    <property type="project" value="TreeGrafter"/>
</dbReference>
<keyword evidence="9" id="KW-0012">Acyltransferase</keyword>
<keyword evidence="9" id="KW-0378">Hydrolase</keyword>
<evidence type="ECO:0000256" key="7">
    <source>
        <dbReference type="SAM" id="Phobius"/>
    </source>
</evidence>
<dbReference type="AlphaFoldDB" id="A0A1M7K092"/>
<evidence type="ECO:0000256" key="4">
    <source>
        <dbReference type="ARBA" id="ARBA00022692"/>
    </source>
</evidence>
<evidence type="ECO:0000259" key="8">
    <source>
        <dbReference type="Pfam" id="PF01757"/>
    </source>
</evidence>
<feature type="transmembrane region" description="Helical" evidence="7">
    <location>
        <begin position="273"/>
        <end position="293"/>
    </location>
</feature>
<evidence type="ECO:0000256" key="3">
    <source>
        <dbReference type="ARBA" id="ARBA00022475"/>
    </source>
</evidence>
<comment type="similarity">
    <text evidence="2">Belongs to the acyltransferase 3 family.</text>
</comment>
<protein>
    <submittedName>
        <fullName evidence="9">Peptidoglycan/LPS O-acetylase OafA/YrhL, contains acyltransferase and SGNH-hydrolase domains</fullName>
    </submittedName>
</protein>
<feature type="transmembrane region" description="Helical" evidence="7">
    <location>
        <begin position="89"/>
        <end position="107"/>
    </location>
</feature>
<feature type="domain" description="Acyltransferase 3" evidence="8">
    <location>
        <begin position="11"/>
        <end position="296"/>
    </location>
</feature>
<name>A0A1M7K092_XYLRU</name>
<keyword evidence="3" id="KW-1003">Cell membrane</keyword>
<evidence type="ECO:0000313" key="10">
    <source>
        <dbReference type="Proteomes" id="UP000184280"/>
    </source>
</evidence>
<dbReference type="Pfam" id="PF01757">
    <property type="entry name" value="Acyl_transf_3"/>
    <property type="match status" value="1"/>
</dbReference>
<evidence type="ECO:0000256" key="5">
    <source>
        <dbReference type="ARBA" id="ARBA00022989"/>
    </source>
</evidence>
<dbReference type="PANTHER" id="PTHR40074">
    <property type="entry name" value="O-ACETYLTRANSFERASE WECH"/>
    <property type="match status" value="1"/>
</dbReference>
<feature type="transmembrane region" description="Helical" evidence="7">
    <location>
        <begin position="305"/>
        <end position="326"/>
    </location>
</feature>
<dbReference type="GO" id="GO:0009246">
    <property type="term" value="P:enterobacterial common antigen biosynthetic process"/>
    <property type="evidence" value="ECO:0007669"/>
    <property type="project" value="TreeGrafter"/>
</dbReference>
<reference evidence="9 10" key="1">
    <citation type="submission" date="2016-11" db="EMBL/GenBank/DDBJ databases">
        <authorList>
            <person name="Jaros S."/>
            <person name="Januszkiewicz K."/>
            <person name="Wedrychowicz H."/>
        </authorList>
    </citation>
    <scope>NUCLEOTIDE SEQUENCE [LARGE SCALE GENOMIC DNA]</scope>
    <source>
        <strain evidence="9 10">BPI-34</strain>
    </source>
</reference>
<feature type="transmembrane region" description="Helical" evidence="7">
    <location>
        <begin position="214"/>
        <end position="235"/>
    </location>
</feature>